<dbReference type="SUPFAM" id="SSF53927">
    <property type="entry name" value="Cytidine deaminase-like"/>
    <property type="match status" value="1"/>
</dbReference>
<dbReference type="EMBL" id="JADINB010000150">
    <property type="protein sequence ID" value="MBO8429675.1"/>
    <property type="molecule type" value="Genomic_DNA"/>
</dbReference>
<dbReference type="InterPro" id="IPR037081">
    <property type="entry name" value="Hyp_TM1506"/>
</dbReference>
<sequence>MVELIEKLYGSGCSCVIRNGAGETRFFYRKGVADLYGLICNDPGFLKGASIADKVVGKAAAALMIKGGISRLYSAVLSEHAEKLLAAHGVQVSCGKSVPFIENRDKSGWCPLEKLSYNENSIDAIFCRIENFLFAAKGVKT</sequence>
<dbReference type="Pfam" id="PF08973">
    <property type="entry name" value="TM1506"/>
    <property type="match status" value="1"/>
</dbReference>
<name>A0A9D9DN66_9BACT</name>
<evidence type="ECO:0000313" key="1">
    <source>
        <dbReference type="EMBL" id="MBO8429675.1"/>
    </source>
</evidence>
<dbReference type="Gene3D" id="3.40.140.30">
    <property type="entry name" value="Hypothetical protein TM1506"/>
    <property type="match status" value="1"/>
</dbReference>
<accession>A0A9D9DN66</accession>
<dbReference type="AlphaFoldDB" id="A0A9D9DN66"/>
<reference evidence="1" key="2">
    <citation type="journal article" date="2021" name="PeerJ">
        <title>Extensive microbial diversity within the chicken gut microbiome revealed by metagenomics and culture.</title>
        <authorList>
            <person name="Gilroy R."/>
            <person name="Ravi A."/>
            <person name="Getino M."/>
            <person name="Pursley I."/>
            <person name="Horton D.L."/>
            <person name="Alikhan N.F."/>
            <person name="Baker D."/>
            <person name="Gharbi K."/>
            <person name="Hall N."/>
            <person name="Watson M."/>
            <person name="Adriaenssens E.M."/>
            <person name="Foster-Nyarko E."/>
            <person name="Jarju S."/>
            <person name="Secka A."/>
            <person name="Antonio M."/>
            <person name="Oren A."/>
            <person name="Chaudhuri R.R."/>
            <person name="La Ragione R."/>
            <person name="Hildebrand F."/>
            <person name="Pallen M.J."/>
        </authorList>
    </citation>
    <scope>NUCLEOTIDE SEQUENCE</scope>
    <source>
        <strain evidence="1">15467</strain>
    </source>
</reference>
<dbReference type="InterPro" id="IPR015067">
    <property type="entry name" value="DUF1893_TM1506-like"/>
</dbReference>
<evidence type="ECO:0000313" key="2">
    <source>
        <dbReference type="Proteomes" id="UP000823635"/>
    </source>
</evidence>
<protein>
    <submittedName>
        <fullName evidence="1">DUF1893 domain-containing protein</fullName>
    </submittedName>
</protein>
<proteinExistence type="predicted"/>
<dbReference type="GO" id="GO:0003824">
    <property type="term" value="F:catalytic activity"/>
    <property type="evidence" value="ECO:0007669"/>
    <property type="project" value="InterPro"/>
</dbReference>
<organism evidence="1 2">
    <name type="scientific">Candidatus Egerieousia excrementavium</name>
    <dbReference type="NCBI Taxonomy" id="2840778"/>
    <lineage>
        <taxon>Bacteria</taxon>
        <taxon>Pseudomonadati</taxon>
        <taxon>Bacteroidota</taxon>
        <taxon>Bacteroidia</taxon>
        <taxon>Bacteroidales</taxon>
        <taxon>Candidatus Egerieousia</taxon>
    </lineage>
</organism>
<reference evidence="1" key="1">
    <citation type="submission" date="2020-10" db="EMBL/GenBank/DDBJ databases">
        <authorList>
            <person name="Gilroy R."/>
        </authorList>
    </citation>
    <scope>NUCLEOTIDE SEQUENCE</scope>
    <source>
        <strain evidence="1">15467</strain>
    </source>
</reference>
<gene>
    <name evidence="1" type="ORF">IAC68_07085</name>
</gene>
<comment type="caution">
    <text evidence="1">The sequence shown here is derived from an EMBL/GenBank/DDBJ whole genome shotgun (WGS) entry which is preliminary data.</text>
</comment>
<dbReference type="InterPro" id="IPR016193">
    <property type="entry name" value="Cytidine_deaminase-like"/>
</dbReference>
<dbReference type="Proteomes" id="UP000823635">
    <property type="component" value="Unassembled WGS sequence"/>
</dbReference>